<reference evidence="2" key="1">
    <citation type="journal article" date="2013" name="Genetics">
        <title>The draft genome and transcriptome of Panagrellus redivivus are shaped by the harsh demands of a free-living lifestyle.</title>
        <authorList>
            <person name="Srinivasan J."/>
            <person name="Dillman A.R."/>
            <person name="Macchietto M.G."/>
            <person name="Heikkinen L."/>
            <person name="Lakso M."/>
            <person name="Fracchia K.M."/>
            <person name="Antoshechkin I."/>
            <person name="Mortazavi A."/>
            <person name="Wong G."/>
            <person name="Sternberg P.W."/>
        </authorList>
    </citation>
    <scope>NUCLEOTIDE SEQUENCE [LARGE SCALE GENOMIC DNA]</scope>
    <source>
        <strain evidence="2">MT8872</strain>
    </source>
</reference>
<proteinExistence type="predicted"/>
<accession>A0A7E4V7I4</accession>
<feature type="compositionally biased region" description="Polar residues" evidence="1">
    <location>
        <begin position="27"/>
        <end position="45"/>
    </location>
</feature>
<dbReference type="Proteomes" id="UP000492821">
    <property type="component" value="Unassembled WGS sequence"/>
</dbReference>
<dbReference type="AlphaFoldDB" id="A0A7E4V7I4"/>
<dbReference type="WBParaSite" id="Pan_g17425.t2">
    <property type="protein sequence ID" value="Pan_g17425.t2"/>
    <property type="gene ID" value="Pan_g17425"/>
</dbReference>
<protein>
    <submittedName>
        <fullName evidence="3">PEST proteolytic signal-containing nuclear protein</fullName>
    </submittedName>
</protein>
<name>A0A7E4V7I4_PANRE</name>
<feature type="region of interest" description="Disordered" evidence="1">
    <location>
        <begin position="1"/>
        <end position="76"/>
    </location>
</feature>
<keyword evidence="2" id="KW-1185">Reference proteome</keyword>
<reference evidence="3" key="2">
    <citation type="submission" date="2020-10" db="UniProtKB">
        <authorList>
            <consortium name="WormBaseParasite"/>
        </authorList>
    </citation>
    <scope>IDENTIFICATION</scope>
</reference>
<feature type="compositionally biased region" description="Polar residues" evidence="1">
    <location>
        <begin position="1"/>
        <end position="13"/>
    </location>
</feature>
<evidence type="ECO:0000313" key="3">
    <source>
        <dbReference type="WBParaSite" id="Pan_g17425.t2"/>
    </source>
</evidence>
<sequence>MALPSGESSSATADVQPPTQLPVEHASQANPNGMMPNATSATNPQVEAVKEEESRKRKAAEAAASSASETLPPATAKRVKYGFLSAPQNNGIH</sequence>
<evidence type="ECO:0000256" key="1">
    <source>
        <dbReference type="SAM" id="MobiDB-lite"/>
    </source>
</evidence>
<organism evidence="2 3">
    <name type="scientific">Panagrellus redivivus</name>
    <name type="common">Microworm</name>
    <dbReference type="NCBI Taxonomy" id="6233"/>
    <lineage>
        <taxon>Eukaryota</taxon>
        <taxon>Metazoa</taxon>
        <taxon>Ecdysozoa</taxon>
        <taxon>Nematoda</taxon>
        <taxon>Chromadorea</taxon>
        <taxon>Rhabditida</taxon>
        <taxon>Tylenchina</taxon>
        <taxon>Panagrolaimomorpha</taxon>
        <taxon>Panagrolaimoidea</taxon>
        <taxon>Panagrolaimidae</taxon>
        <taxon>Panagrellus</taxon>
    </lineage>
</organism>
<evidence type="ECO:0000313" key="2">
    <source>
        <dbReference type="Proteomes" id="UP000492821"/>
    </source>
</evidence>